<dbReference type="InterPro" id="IPR027434">
    <property type="entry name" value="Homing_endonucl"/>
</dbReference>
<keyword evidence="9 12" id="KW-1133">Transmembrane helix</keyword>
<evidence type="ECO:0000256" key="8">
    <source>
        <dbReference type="ARBA" id="ARBA00022886"/>
    </source>
</evidence>
<evidence type="ECO:0000313" key="14">
    <source>
        <dbReference type="EMBL" id="QOE17482.1"/>
    </source>
</evidence>
<evidence type="ECO:0000256" key="11">
    <source>
        <dbReference type="ARBA" id="ARBA00023136"/>
    </source>
</evidence>
<comment type="subcellular location">
    <subcellularLocation>
        <location evidence="1">Membrane</location>
        <topology evidence="1">Multi-pass membrane protein</topology>
    </subcellularLocation>
    <subcellularLocation>
        <location evidence="2">Mitochondrion</location>
    </subcellularLocation>
</comment>
<evidence type="ECO:0000256" key="12">
    <source>
        <dbReference type="SAM" id="Phobius"/>
    </source>
</evidence>
<organism evidence="14">
    <name type="scientific">Monilinia laxa</name>
    <name type="common">Brown rot fungus</name>
    <name type="synonym">Sclerotinia laxa</name>
    <dbReference type="NCBI Taxonomy" id="61186"/>
    <lineage>
        <taxon>Eukaryota</taxon>
        <taxon>Fungi</taxon>
        <taxon>Dikarya</taxon>
        <taxon>Ascomycota</taxon>
        <taxon>Pezizomycotina</taxon>
        <taxon>Leotiomycetes</taxon>
        <taxon>Helotiales</taxon>
        <taxon>Sclerotiniaceae</taxon>
        <taxon>Monilinia</taxon>
    </lineage>
</organism>
<dbReference type="EMBL" id="MN881998">
    <property type="protein sequence ID" value="QOE17482.1"/>
    <property type="molecule type" value="Genomic_DNA"/>
</dbReference>
<dbReference type="GO" id="GO:0006314">
    <property type="term" value="P:intron homing"/>
    <property type="evidence" value="ECO:0007669"/>
    <property type="project" value="UniProtKB-KW"/>
</dbReference>
<evidence type="ECO:0000256" key="3">
    <source>
        <dbReference type="ARBA" id="ARBA00009332"/>
    </source>
</evidence>
<dbReference type="Gene3D" id="3.10.28.10">
    <property type="entry name" value="Homing endonucleases"/>
    <property type="match status" value="2"/>
</dbReference>
<dbReference type="PANTHER" id="PTHR36181">
    <property type="entry name" value="INTRON-ENCODED ENDONUCLEASE AI3-RELATED"/>
    <property type="match status" value="1"/>
</dbReference>
<evidence type="ECO:0000256" key="10">
    <source>
        <dbReference type="ARBA" id="ARBA00023128"/>
    </source>
</evidence>
<evidence type="ECO:0000256" key="5">
    <source>
        <dbReference type="ARBA" id="ARBA00022722"/>
    </source>
</evidence>
<evidence type="ECO:0000256" key="2">
    <source>
        <dbReference type="ARBA" id="ARBA00004173"/>
    </source>
</evidence>
<dbReference type="GO" id="GO:0016020">
    <property type="term" value="C:membrane"/>
    <property type="evidence" value="ECO:0007669"/>
    <property type="project" value="UniProtKB-SubCell"/>
</dbReference>
<dbReference type="FunFam" id="3.10.28.10:FF:000011">
    <property type="entry name" value="Intron-encoded DNA endonuclease aI3"/>
    <property type="match status" value="1"/>
</dbReference>
<feature type="transmembrane region" description="Helical" evidence="12">
    <location>
        <begin position="81"/>
        <end position="101"/>
    </location>
</feature>
<comment type="similarity">
    <text evidence="3">In the C-terminal section; belongs to the LAGLIDADG endonuclease family.</text>
</comment>
<dbReference type="RefSeq" id="YP_009945118.1">
    <property type="nucleotide sequence ID" value="NC_051483.1"/>
</dbReference>
<keyword evidence="6 14" id="KW-0255">Endonuclease</keyword>
<dbReference type="GO" id="GO:0005739">
    <property type="term" value="C:mitochondrion"/>
    <property type="evidence" value="ECO:0007669"/>
    <property type="project" value="UniProtKB-SubCell"/>
</dbReference>
<proteinExistence type="inferred from homology"/>
<evidence type="ECO:0000256" key="4">
    <source>
        <dbReference type="ARBA" id="ARBA00022692"/>
    </source>
</evidence>
<keyword evidence="5" id="KW-0540">Nuclease</keyword>
<evidence type="ECO:0000256" key="1">
    <source>
        <dbReference type="ARBA" id="ARBA00004141"/>
    </source>
</evidence>
<dbReference type="PANTHER" id="PTHR36181:SF1">
    <property type="entry name" value="LAGLIDADG ENDONUCLEASE"/>
    <property type="match status" value="1"/>
</dbReference>
<dbReference type="GeneID" id="60235925"/>
<keyword evidence="10 14" id="KW-0496">Mitochondrion</keyword>
<evidence type="ECO:0000256" key="7">
    <source>
        <dbReference type="ARBA" id="ARBA00022801"/>
    </source>
</evidence>
<evidence type="ECO:0000259" key="13">
    <source>
        <dbReference type="Pfam" id="PF00961"/>
    </source>
</evidence>
<dbReference type="InterPro" id="IPR051289">
    <property type="entry name" value="LAGLIDADG_Endonuclease"/>
</dbReference>
<feature type="domain" description="Homing endonuclease LAGLIDADG" evidence="13">
    <location>
        <begin position="262"/>
        <end position="368"/>
    </location>
</feature>
<keyword evidence="4 12" id="KW-0812">Transmembrane</keyword>
<geneLocation type="mitochondrion" evidence="14"/>
<dbReference type="GO" id="GO:0016787">
    <property type="term" value="F:hydrolase activity"/>
    <property type="evidence" value="ECO:0007669"/>
    <property type="project" value="UniProtKB-KW"/>
</dbReference>
<dbReference type="FunFam" id="3.10.28.10:FF:000007">
    <property type="entry name" value="Intron-encoded DNA endonuclease aI3"/>
    <property type="match status" value="1"/>
</dbReference>
<feature type="transmembrane region" description="Helical" evidence="12">
    <location>
        <begin position="20"/>
        <end position="37"/>
    </location>
</feature>
<dbReference type="Gene3D" id="1.10.287.70">
    <property type="match status" value="1"/>
</dbReference>
<accession>A0A7L8EYR4</accession>
<evidence type="ECO:0000256" key="6">
    <source>
        <dbReference type="ARBA" id="ARBA00022759"/>
    </source>
</evidence>
<reference evidence="14" key="1">
    <citation type="journal article" date="2020" name="Sci. Rep.">
        <title>First characterization of the complete mitochondrial genome of fungal plant-pathogen Monilinia laxa which represents the mobile intron rich structure.</title>
        <authorList>
            <person name="Yildiz G."/>
            <person name="Ozkilinc H."/>
        </authorList>
    </citation>
    <scope>NUCLEOTIDE SEQUENCE</scope>
</reference>
<dbReference type="SUPFAM" id="SSF55608">
    <property type="entry name" value="Homing endonucleases"/>
    <property type="match status" value="2"/>
</dbReference>
<keyword evidence="11 12" id="KW-0472">Membrane</keyword>
<feature type="transmembrane region" description="Helical" evidence="12">
    <location>
        <begin position="49"/>
        <end position="69"/>
    </location>
</feature>
<protein>
    <submittedName>
        <fullName evidence="14">LAGLIDADG endonuclease</fullName>
    </submittedName>
</protein>
<dbReference type="Pfam" id="PF00961">
    <property type="entry name" value="LAGLIDADG_1"/>
    <property type="match status" value="2"/>
</dbReference>
<dbReference type="AlphaFoldDB" id="A0A7L8EYR4"/>
<evidence type="ECO:0000256" key="9">
    <source>
        <dbReference type="ARBA" id="ARBA00022989"/>
    </source>
</evidence>
<feature type="domain" description="Homing endonuclease LAGLIDADG" evidence="13">
    <location>
        <begin position="138"/>
        <end position="233"/>
    </location>
</feature>
<keyword evidence="8" id="KW-0404">Intron homing</keyword>
<keyword evidence="7" id="KW-0378">Hydrolase</keyword>
<dbReference type="InterPro" id="IPR004860">
    <property type="entry name" value="LAGLIDADG_dom"/>
</dbReference>
<name>A0A7L8EYR4_MONLA</name>
<sequence>MTNLTRSNFQAHPFHLVSPSPWPLFTCIALLTLTTTGKPINMPVNIQTMCWKILFIITVIIGLSAGNLLNKKFLGFFRDYTFKFLFCVMFVIMFILFYLLIEASANSYKDATSYLSFYKDETNDVPSNINKSKLSHYLAGLIEADGTIITPKSERSPKGRLYYPSIQILFDSRDMSLGLMIQNTLGHGSLSKKKGANAYVLTFNSKESIVLIVSLINGYMRTPKIKALHDLIDWMKVSEYSDTIIPKLPLNCEPLGSNPWFAGFIDGDGHFSVRATSSKTKRANPVVECRFELVQRQIYHNGLSNYEFMHEIAKFLDSKLGVARSDSAHPQYRVRTINLASNIILSNYLAKYPLFSSKHLNFLDFLKVLELQKANRLNRGDANYLNKVIQIKEGMNNKRTLFFWNHLRDFYKLEK</sequence>
<dbReference type="GO" id="GO:0004519">
    <property type="term" value="F:endonuclease activity"/>
    <property type="evidence" value="ECO:0007669"/>
    <property type="project" value="UniProtKB-KW"/>
</dbReference>